<comment type="caution">
    <text evidence="9">The sequence shown here is derived from an EMBL/GenBank/DDBJ whole genome shotgun (WGS) entry which is preliminary data.</text>
</comment>
<dbReference type="RefSeq" id="WP_224196635.1">
    <property type="nucleotide sequence ID" value="NZ_JAIRAU010000052.1"/>
</dbReference>
<dbReference type="InterPro" id="IPR007627">
    <property type="entry name" value="RNA_pol_sigma70_r2"/>
</dbReference>
<dbReference type="Proteomes" id="UP001139031">
    <property type="component" value="Unassembled WGS sequence"/>
</dbReference>
<dbReference type="InterPro" id="IPR013324">
    <property type="entry name" value="RNA_pol_sigma_r3/r4-like"/>
</dbReference>
<dbReference type="PANTHER" id="PTHR43133:SF8">
    <property type="entry name" value="RNA POLYMERASE SIGMA FACTOR HI_1459-RELATED"/>
    <property type="match status" value="1"/>
</dbReference>
<dbReference type="EMBL" id="JAIRAU010000052">
    <property type="protein sequence ID" value="MBZ5714903.1"/>
    <property type="molecule type" value="Genomic_DNA"/>
</dbReference>
<dbReference type="InterPro" id="IPR013325">
    <property type="entry name" value="RNA_pol_sigma_r2"/>
</dbReference>
<dbReference type="NCBIfam" id="TIGR02937">
    <property type="entry name" value="sigma70-ECF"/>
    <property type="match status" value="1"/>
</dbReference>
<dbReference type="Gene3D" id="1.10.10.10">
    <property type="entry name" value="Winged helix-like DNA-binding domain superfamily/Winged helix DNA-binding domain"/>
    <property type="match status" value="1"/>
</dbReference>
<evidence type="ECO:0000259" key="8">
    <source>
        <dbReference type="Pfam" id="PF08281"/>
    </source>
</evidence>
<gene>
    <name evidence="9" type="ORF">K7C98_37195</name>
</gene>
<keyword evidence="2" id="KW-0805">Transcription regulation</keyword>
<evidence type="ECO:0000256" key="4">
    <source>
        <dbReference type="ARBA" id="ARBA00023125"/>
    </source>
</evidence>
<dbReference type="Pfam" id="PF04542">
    <property type="entry name" value="Sigma70_r2"/>
    <property type="match status" value="1"/>
</dbReference>
<dbReference type="InterPro" id="IPR039425">
    <property type="entry name" value="RNA_pol_sigma-70-like"/>
</dbReference>
<dbReference type="InterPro" id="IPR014284">
    <property type="entry name" value="RNA_pol_sigma-70_dom"/>
</dbReference>
<name>A0ABS7U358_9BACT</name>
<evidence type="ECO:0000256" key="6">
    <source>
        <dbReference type="SAM" id="MobiDB-lite"/>
    </source>
</evidence>
<reference evidence="9" key="1">
    <citation type="submission" date="2021-08" db="EMBL/GenBank/DDBJ databases">
        <authorList>
            <person name="Stevens D.C."/>
        </authorList>
    </citation>
    <scope>NUCLEOTIDE SEQUENCE</scope>
    <source>
        <strain evidence="9">DSM 53165</strain>
    </source>
</reference>
<keyword evidence="5" id="KW-0804">Transcription</keyword>
<proteinExistence type="inferred from homology"/>
<accession>A0ABS7U358</accession>
<evidence type="ECO:0000256" key="1">
    <source>
        <dbReference type="ARBA" id="ARBA00010641"/>
    </source>
</evidence>
<feature type="region of interest" description="Disordered" evidence="6">
    <location>
        <begin position="1"/>
        <end position="23"/>
    </location>
</feature>
<keyword evidence="4" id="KW-0238">DNA-binding</keyword>
<evidence type="ECO:0000256" key="2">
    <source>
        <dbReference type="ARBA" id="ARBA00023015"/>
    </source>
</evidence>
<feature type="domain" description="RNA polymerase sigma-70 region 2" evidence="7">
    <location>
        <begin position="38"/>
        <end position="105"/>
    </location>
</feature>
<comment type="similarity">
    <text evidence="1">Belongs to the sigma-70 factor family. ECF subfamily.</text>
</comment>
<dbReference type="SUPFAM" id="SSF88946">
    <property type="entry name" value="Sigma2 domain of RNA polymerase sigma factors"/>
    <property type="match status" value="1"/>
</dbReference>
<dbReference type="InterPro" id="IPR013249">
    <property type="entry name" value="RNA_pol_sigma70_r4_t2"/>
</dbReference>
<dbReference type="InterPro" id="IPR036388">
    <property type="entry name" value="WH-like_DNA-bd_sf"/>
</dbReference>
<evidence type="ECO:0000313" key="9">
    <source>
        <dbReference type="EMBL" id="MBZ5714903.1"/>
    </source>
</evidence>
<evidence type="ECO:0000313" key="10">
    <source>
        <dbReference type="Proteomes" id="UP001139031"/>
    </source>
</evidence>
<evidence type="ECO:0000259" key="7">
    <source>
        <dbReference type="Pfam" id="PF04542"/>
    </source>
</evidence>
<keyword evidence="10" id="KW-1185">Reference proteome</keyword>
<dbReference type="SUPFAM" id="SSF88659">
    <property type="entry name" value="Sigma3 and sigma4 domains of RNA polymerase sigma factors"/>
    <property type="match status" value="1"/>
</dbReference>
<dbReference type="Gene3D" id="1.10.1740.10">
    <property type="match status" value="1"/>
</dbReference>
<dbReference type="Pfam" id="PF08281">
    <property type="entry name" value="Sigma70_r4_2"/>
    <property type="match status" value="1"/>
</dbReference>
<keyword evidence="3" id="KW-0731">Sigma factor</keyword>
<dbReference type="PANTHER" id="PTHR43133">
    <property type="entry name" value="RNA POLYMERASE ECF-TYPE SIGMA FACTO"/>
    <property type="match status" value="1"/>
</dbReference>
<feature type="domain" description="RNA polymerase sigma factor 70 region 4 type 2" evidence="8">
    <location>
        <begin position="133"/>
        <end position="183"/>
    </location>
</feature>
<evidence type="ECO:0000256" key="3">
    <source>
        <dbReference type="ARBA" id="ARBA00023082"/>
    </source>
</evidence>
<protein>
    <submittedName>
        <fullName evidence="9">Sigma-70 family RNA polymerase sigma factor</fullName>
    </submittedName>
</protein>
<evidence type="ECO:0000256" key="5">
    <source>
        <dbReference type="ARBA" id="ARBA00023163"/>
    </source>
</evidence>
<sequence>MHDRSIPPVLVPSAALGDPDTRAHASPRAAALPAIAELFRDHYEFVWRLTGRLGVPAAVVDDAVQDVFVVLHQRRDEFDVRGSVRALLYGITRRIARRYRQRAARHLELVVEPEPAGSCPEEELARRQAAAVVRGALDAMDEDKRMAFVLSDIEGMPMPEVAECLEINLNTAYSRVRAARQLLQKAIARHHARAARRTP</sequence>
<organism evidence="9 10">
    <name type="scientific">Nannocystis pusilla</name>
    <dbReference type="NCBI Taxonomy" id="889268"/>
    <lineage>
        <taxon>Bacteria</taxon>
        <taxon>Pseudomonadati</taxon>
        <taxon>Myxococcota</taxon>
        <taxon>Polyangia</taxon>
        <taxon>Nannocystales</taxon>
        <taxon>Nannocystaceae</taxon>
        <taxon>Nannocystis</taxon>
    </lineage>
</organism>